<feature type="active site" description="Proton acceptor" evidence="1">
    <location>
        <position position="172"/>
    </location>
</feature>
<dbReference type="GO" id="GO:0008483">
    <property type="term" value="F:transaminase activity"/>
    <property type="evidence" value="ECO:0007669"/>
    <property type="project" value="TreeGrafter"/>
</dbReference>
<evidence type="ECO:0000313" key="4">
    <source>
        <dbReference type="EMBL" id="PIU75336.1"/>
    </source>
</evidence>
<dbReference type="AlphaFoldDB" id="A0A2M7AXN0"/>
<gene>
    <name evidence="4" type="ORF">COS76_01280</name>
</gene>
<dbReference type="Gene3D" id="3.40.640.10">
    <property type="entry name" value="Type I PLP-dependent aspartate aminotransferase-like (Major domain)"/>
    <property type="match status" value="1"/>
</dbReference>
<dbReference type="PANTHER" id="PTHR30244:SF34">
    <property type="entry name" value="DTDP-4-AMINO-4,6-DIDEOXYGALACTOSE TRANSAMINASE"/>
    <property type="match status" value="1"/>
</dbReference>
<evidence type="ECO:0000313" key="5">
    <source>
        <dbReference type="Proteomes" id="UP000228775"/>
    </source>
</evidence>
<comment type="similarity">
    <text evidence="3">Belongs to the DegT/DnrJ/EryC1 family.</text>
</comment>
<protein>
    <recommendedName>
        <fullName evidence="6">Aminotransferase DegT</fullName>
    </recommendedName>
</protein>
<dbReference type="SUPFAM" id="SSF53383">
    <property type="entry name" value="PLP-dependent transferases"/>
    <property type="match status" value="1"/>
</dbReference>
<name>A0A2M7AXN0_9BACT</name>
<evidence type="ECO:0000256" key="1">
    <source>
        <dbReference type="PIRSR" id="PIRSR000390-1"/>
    </source>
</evidence>
<evidence type="ECO:0008006" key="6">
    <source>
        <dbReference type="Google" id="ProtNLM"/>
    </source>
</evidence>
<dbReference type="Proteomes" id="UP000228775">
    <property type="component" value="Unassembled WGS sequence"/>
</dbReference>
<dbReference type="InterPro" id="IPR000653">
    <property type="entry name" value="DegT/StrS_aminotransferase"/>
</dbReference>
<dbReference type="PIRSF" id="PIRSF000390">
    <property type="entry name" value="PLP_StrS"/>
    <property type="match status" value="1"/>
</dbReference>
<feature type="modified residue" description="N6-(pyridoxal phosphate)lysine" evidence="2">
    <location>
        <position position="172"/>
    </location>
</feature>
<dbReference type="PANTHER" id="PTHR30244">
    <property type="entry name" value="TRANSAMINASE"/>
    <property type="match status" value="1"/>
</dbReference>
<dbReference type="EMBL" id="PEVY01000027">
    <property type="protein sequence ID" value="PIU75336.1"/>
    <property type="molecule type" value="Genomic_DNA"/>
</dbReference>
<dbReference type="InterPro" id="IPR015424">
    <property type="entry name" value="PyrdxlP-dep_Trfase"/>
</dbReference>
<accession>A0A2M7AXN0</accession>
<proteinExistence type="inferred from homology"/>
<evidence type="ECO:0000256" key="3">
    <source>
        <dbReference type="RuleBase" id="RU004508"/>
    </source>
</evidence>
<dbReference type="InterPro" id="IPR015421">
    <property type="entry name" value="PyrdxlP-dep_Trfase_major"/>
</dbReference>
<keyword evidence="2 3" id="KW-0663">Pyridoxal phosphate</keyword>
<reference evidence="5" key="1">
    <citation type="submission" date="2017-09" db="EMBL/GenBank/DDBJ databases">
        <title>Depth-based differentiation of microbial function through sediment-hosted aquifers and enrichment of novel symbionts in the deep terrestrial subsurface.</title>
        <authorList>
            <person name="Probst A.J."/>
            <person name="Ladd B."/>
            <person name="Jarett J.K."/>
            <person name="Geller-Mcgrath D.E."/>
            <person name="Sieber C.M.K."/>
            <person name="Emerson J.B."/>
            <person name="Anantharaman K."/>
            <person name="Thomas B.C."/>
            <person name="Malmstrom R."/>
            <person name="Stieglmeier M."/>
            <person name="Klingl A."/>
            <person name="Woyke T."/>
            <person name="Ryan C.M."/>
            <person name="Banfield J.F."/>
        </authorList>
    </citation>
    <scope>NUCLEOTIDE SEQUENCE [LARGE SCALE GENOMIC DNA]</scope>
</reference>
<dbReference type="GO" id="GO:0030170">
    <property type="term" value="F:pyridoxal phosphate binding"/>
    <property type="evidence" value="ECO:0007669"/>
    <property type="project" value="TreeGrafter"/>
</dbReference>
<comment type="caution">
    <text evidence="4">The sequence shown here is derived from an EMBL/GenBank/DDBJ whole genome shotgun (WGS) entry which is preliminary data.</text>
</comment>
<sequence>MIPRFKPFFDWREIKAILGIKKNAVAKFEIAFAKNFQTKYALAFPYGRSALYALLKALDIKNAEIIIPAYTCVVVPHAIVLSKNIPKFVDINAKNYNLNLDEVIKKISPQTKAIIPGNIFGYPVDTEKLKKITNDKNILIIQDCAHCFGAKWHGQFVCNQGDAAIFGLNIAKYISSIHGGMLTTNRRDIYQKVKTYRDRHFKNILFFRSLKNYFYLLATYPAFNPLIYGLTSYFDYIEGHRILGRTTKYYQENKIDLPPDALSLLSSIEAKVGIAQLQKYPKILAKRKIISQYYHDHLQNIPQLVLPPLIDGATYSHYVPRVQNRQKVISQMKKQGIQLGSLINYSIPRLKAYQKYTNEKFPKAWRCSRETINLPIYPDLKKTELDYIITNLKDILSQNKK</sequence>
<dbReference type="InterPro" id="IPR015422">
    <property type="entry name" value="PyrdxlP-dep_Trfase_small"/>
</dbReference>
<dbReference type="Pfam" id="PF01041">
    <property type="entry name" value="DegT_DnrJ_EryC1"/>
    <property type="match status" value="2"/>
</dbReference>
<dbReference type="GO" id="GO:0000271">
    <property type="term" value="P:polysaccharide biosynthetic process"/>
    <property type="evidence" value="ECO:0007669"/>
    <property type="project" value="TreeGrafter"/>
</dbReference>
<dbReference type="Gene3D" id="3.90.1150.10">
    <property type="entry name" value="Aspartate Aminotransferase, domain 1"/>
    <property type="match status" value="1"/>
</dbReference>
<evidence type="ECO:0000256" key="2">
    <source>
        <dbReference type="PIRSR" id="PIRSR000390-2"/>
    </source>
</evidence>
<organism evidence="4 5">
    <name type="scientific">Candidatus Portnoybacteria bacterium CG06_land_8_20_14_3_00_39_12</name>
    <dbReference type="NCBI Taxonomy" id="1974809"/>
    <lineage>
        <taxon>Bacteria</taxon>
        <taxon>Candidatus Portnoyibacteriota</taxon>
    </lineage>
</organism>